<gene>
    <name evidence="7" type="ORF">MNBD_GAMMA05-638</name>
</gene>
<evidence type="ECO:0000256" key="4">
    <source>
        <dbReference type="ARBA" id="ARBA00022989"/>
    </source>
</evidence>
<evidence type="ECO:0000256" key="1">
    <source>
        <dbReference type="ARBA" id="ARBA00004651"/>
    </source>
</evidence>
<feature type="transmembrane region" description="Helical" evidence="6">
    <location>
        <begin position="125"/>
        <end position="143"/>
    </location>
</feature>
<proteinExistence type="predicted"/>
<dbReference type="Pfam" id="PF01943">
    <property type="entry name" value="Polysacc_synt"/>
    <property type="match status" value="1"/>
</dbReference>
<feature type="transmembrane region" description="Helical" evidence="6">
    <location>
        <begin position="181"/>
        <end position="207"/>
    </location>
</feature>
<feature type="transmembrane region" description="Helical" evidence="6">
    <location>
        <begin position="429"/>
        <end position="448"/>
    </location>
</feature>
<feature type="transmembrane region" description="Helical" evidence="6">
    <location>
        <begin position="297"/>
        <end position="321"/>
    </location>
</feature>
<keyword evidence="5 6" id="KW-0472">Membrane</keyword>
<reference evidence="7" key="1">
    <citation type="submission" date="2018-06" db="EMBL/GenBank/DDBJ databases">
        <authorList>
            <person name="Zhirakovskaya E."/>
        </authorList>
    </citation>
    <scope>NUCLEOTIDE SEQUENCE</scope>
</reference>
<name>A0A3B0X5T8_9ZZZZ</name>
<dbReference type="EMBL" id="UOFE01000024">
    <property type="protein sequence ID" value="VAW52106.1"/>
    <property type="molecule type" value="Genomic_DNA"/>
</dbReference>
<evidence type="ECO:0000256" key="3">
    <source>
        <dbReference type="ARBA" id="ARBA00022692"/>
    </source>
</evidence>
<accession>A0A3B0X5T8</accession>
<dbReference type="InterPro" id="IPR050833">
    <property type="entry name" value="Poly_Biosynth_Transport"/>
</dbReference>
<dbReference type="InterPro" id="IPR002797">
    <property type="entry name" value="Polysacc_synth"/>
</dbReference>
<feature type="transmembrane region" description="Helical" evidence="6">
    <location>
        <begin position="155"/>
        <end position="175"/>
    </location>
</feature>
<keyword evidence="4 6" id="KW-1133">Transmembrane helix</keyword>
<feature type="transmembrane region" description="Helical" evidence="6">
    <location>
        <begin position="38"/>
        <end position="61"/>
    </location>
</feature>
<dbReference type="PANTHER" id="PTHR30250">
    <property type="entry name" value="PST FAMILY PREDICTED COLANIC ACID TRANSPORTER"/>
    <property type="match status" value="1"/>
</dbReference>
<evidence type="ECO:0000256" key="5">
    <source>
        <dbReference type="ARBA" id="ARBA00023136"/>
    </source>
</evidence>
<organism evidence="7">
    <name type="scientific">hydrothermal vent metagenome</name>
    <dbReference type="NCBI Taxonomy" id="652676"/>
    <lineage>
        <taxon>unclassified sequences</taxon>
        <taxon>metagenomes</taxon>
        <taxon>ecological metagenomes</taxon>
    </lineage>
</organism>
<keyword evidence="3 6" id="KW-0812">Transmembrane</keyword>
<evidence type="ECO:0000256" key="2">
    <source>
        <dbReference type="ARBA" id="ARBA00022475"/>
    </source>
</evidence>
<feature type="transmembrane region" description="Helical" evidence="6">
    <location>
        <begin position="401"/>
        <end position="422"/>
    </location>
</feature>
<evidence type="ECO:0000313" key="7">
    <source>
        <dbReference type="EMBL" id="VAW52106.1"/>
    </source>
</evidence>
<feature type="transmembrane region" description="Helical" evidence="6">
    <location>
        <begin position="12"/>
        <end position="32"/>
    </location>
</feature>
<protein>
    <submittedName>
        <fullName evidence="7">Multi antimicrobial extrusion protein (Na(+)/drug antiporter), MATE family of MDR efflux pumps</fullName>
    </submittedName>
</protein>
<comment type="subcellular location">
    <subcellularLocation>
        <location evidence="1">Cell membrane</location>
        <topology evidence="1">Multi-pass membrane protein</topology>
    </subcellularLocation>
</comment>
<keyword evidence="2" id="KW-1003">Cell membrane</keyword>
<sequence length="495" mass="55052">MNIKNFKKDAILNILGLLLPTLIFLMLTPIMIDKLGAAAFGVIVLVQLTTGYMNILNFGISEAIIKHVAENLETDIDQAMRVMWVSLCVFLFAGIVGSAIIATIAPWLSYDVLEIPEHLRAETVTALYIAAGVFFLQMIAEFYRGCALGCQRFDIPNISRIARVTLSALFIVYALETGGGIVAVMVASFLGLAVGLIVNIIWMQLVIPLRFIRGGYKGILSQLLHFTKHIFATQFCGAFSNRIPQFVLGSVISVSNVAFYDVTTRAGDAASSIFTRIIQVFYPAFSGMDQDTRIPKILSILLSVMSIQLFLITPVTLMVVLEGHSLLAIWIDDVFSEAAKSIILFVSLSYFFRSLNNLPFYCAMSLNAPWIISRYAVLRLICVLVLIYPLVKVYGLDGAAATLFLVSLLNLGMIYKICSVIFKVNIYKLLLRPLIVHSVVSFALYFLYNNWFINTDFYTPFGALLFGIVQMLIAIVLGCLTKNDAVRLIRVFIKW</sequence>
<dbReference type="PANTHER" id="PTHR30250:SF26">
    <property type="entry name" value="PSMA PROTEIN"/>
    <property type="match status" value="1"/>
</dbReference>
<evidence type="ECO:0000256" key="6">
    <source>
        <dbReference type="SAM" id="Phobius"/>
    </source>
</evidence>
<dbReference type="GO" id="GO:0005886">
    <property type="term" value="C:plasma membrane"/>
    <property type="evidence" value="ECO:0007669"/>
    <property type="project" value="UniProtKB-SubCell"/>
</dbReference>
<feature type="transmembrane region" description="Helical" evidence="6">
    <location>
        <begin position="460"/>
        <end position="480"/>
    </location>
</feature>
<dbReference type="AlphaFoldDB" id="A0A3B0X5T8"/>
<feature type="transmembrane region" description="Helical" evidence="6">
    <location>
        <begin position="82"/>
        <end position="105"/>
    </location>
</feature>
<feature type="transmembrane region" description="Helical" evidence="6">
    <location>
        <begin position="376"/>
        <end position="395"/>
    </location>
</feature>